<evidence type="ECO:0000259" key="6">
    <source>
        <dbReference type="Pfam" id="PF01370"/>
    </source>
</evidence>
<dbReference type="EMBL" id="JBBLZC010000006">
    <property type="protein sequence ID" value="MEK0083065.1"/>
    <property type="molecule type" value="Genomic_DNA"/>
</dbReference>
<feature type="domain" description="NAD-dependent epimerase/dehydratase" evidence="6">
    <location>
        <begin position="14"/>
        <end position="244"/>
    </location>
</feature>
<feature type="binding site" evidence="5">
    <location>
        <position position="216"/>
    </location>
    <ligand>
        <name>substrate</name>
    </ligand>
</feature>
<evidence type="ECO:0000256" key="1">
    <source>
        <dbReference type="ARBA" id="ARBA00005959"/>
    </source>
</evidence>
<evidence type="ECO:0000313" key="7">
    <source>
        <dbReference type="EMBL" id="MEK0083065.1"/>
    </source>
</evidence>
<dbReference type="InterPro" id="IPR036291">
    <property type="entry name" value="NAD(P)-bd_dom_sf"/>
</dbReference>
<accession>A0ABU8XPC2</accession>
<protein>
    <recommendedName>
        <fullName evidence="5">GDP-L-fucose synthase</fullName>
        <ecNumber evidence="5">1.1.1.271</ecNumber>
    </recommendedName>
    <alternativeName>
        <fullName evidence="5">GDP-4-keto-6-deoxy-D-mannose-3,5-epimerase-4-reductase</fullName>
    </alternativeName>
</protein>
<feature type="active site" description="Proton donor/acceptor" evidence="5">
    <location>
        <position position="143"/>
    </location>
</feature>
<keyword evidence="2 5" id="KW-0521">NADP</keyword>
<name>A0ABU8XPC2_9PROT</name>
<dbReference type="PANTHER" id="PTHR43238:SF1">
    <property type="entry name" value="GDP-L-FUCOSE SYNTHASE"/>
    <property type="match status" value="1"/>
</dbReference>
<evidence type="ECO:0000256" key="4">
    <source>
        <dbReference type="ARBA" id="ARBA00023235"/>
    </source>
</evidence>
<evidence type="ECO:0000256" key="5">
    <source>
        <dbReference type="HAMAP-Rule" id="MF_00956"/>
    </source>
</evidence>
<dbReference type="HAMAP" id="MF_00956">
    <property type="entry name" value="GDP_fucose_synth"/>
    <property type="match status" value="1"/>
</dbReference>
<feature type="binding site" evidence="5">
    <location>
        <position position="186"/>
    </location>
    <ligand>
        <name>NADP(+)</name>
        <dbReference type="ChEBI" id="CHEBI:58349"/>
    </ligand>
</feature>
<feature type="binding site" evidence="5">
    <location>
        <position position="209"/>
    </location>
    <ligand>
        <name>substrate</name>
    </ligand>
</feature>
<feature type="binding site" evidence="5">
    <location>
        <position position="147"/>
    </location>
    <ligand>
        <name>NADP(+)</name>
        <dbReference type="ChEBI" id="CHEBI:58349"/>
    </ligand>
</feature>
<evidence type="ECO:0000256" key="2">
    <source>
        <dbReference type="ARBA" id="ARBA00022857"/>
    </source>
</evidence>
<keyword evidence="4 5" id="KW-0413">Isomerase</keyword>
<evidence type="ECO:0000313" key="8">
    <source>
        <dbReference type="Proteomes" id="UP001375743"/>
    </source>
</evidence>
<dbReference type="Pfam" id="PF01370">
    <property type="entry name" value="Epimerase"/>
    <property type="match status" value="1"/>
</dbReference>
<dbReference type="Gene3D" id="3.90.25.10">
    <property type="entry name" value="UDP-galactose 4-epimerase, domain 1"/>
    <property type="match status" value="1"/>
</dbReference>
<keyword evidence="5" id="KW-0511">Multifunctional enzyme</keyword>
<dbReference type="RefSeq" id="WP_418158912.1">
    <property type="nucleotide sequence ID" value="NZ_JBBLZC010000006.1"/>
</dbReference>
<feature type="binding site" evidence="5">
    <location>
        <position position="276"/>
    </location>
    <ligand>
        <name>substrate</name>
    </ligand>
</feature>
<comment type="function">
    <text evidence="5">Catalyzes the two-step NADP-dependent conversion of GDP-4-dehydro-6-deoxy-D-mannose to GDP-fucose, involving an epimerase and a reductase reaction.</text>
</comment>
<feature type="binding site" evidence="5">
    <location>
        <begin position="112"/>
        <end position="115"/>
    </location>
    <ligand>
        <name>NADP(+)</name>
        <dbReference type="ChEBI" id="CHEBI:58349"/>
    </ligand>
</feature>
<dbReference type="CDD" id="cd05239">
    <property type="entry name" value="GDP_FS_SDR_e"/>
    <property type="match status" value="1"/>
</dbReference>
<keyword evidence="3 5" id="KW-0560">Oxidoreductase</keyword>
<keyword evidence="8" id="KW-1185">Reference proteome</keyword>
<sequence length="325" mass="35319">MADGKRFDLAGKRVFVAGHRGMVGAALLRRLSREPVALVTASRDELDLTRQADVEAWMAAQRPQVVIVAAAKVGGILANDTWPVEFLEQNLLIELNLIRSAFRVGVEKLLFLGSSCIYPKHSPQPIKEDYLLTGPLEPTNEWYALAKIAGIKLCQAYRKQHGAEFISAMPTNLYGPGDNFDLATSHVVPALVRKMHEAKREGAASVAVWGTGSPRREFLHVDDLADACVFLLERWSGSEPVNVGCGEDVTIRELAELVRAVVGYQGELVFDPTKPDGTPRKLLDVSRLAALGWRPRIGLREGLAGTYAWFLANAAAARGLAGAAA</sequence>
<dbReference type="InterPro" id="IPR001509">
    <property type="entry name" value="Epimerase_deHydtase"/>
</dbReference>
<feature type="binding site" evidence="5">
    <location>
        <begin position="18"/>
        <end position="24"/>
    </location>
    <ligand>
        <name>NADP(+)</name>
        <dbReference type="ChEBI" id="CHEBI:58349"/>
    </ligand>
</feature>
<dbReference type="PANTHER" id="PTHR43238">
    <property type="entry name" value="GDP-L-FUCOSE SYNTHASE"/>
    <property type="match status" value="1"/>
</dbReference>
<feature type="site" description="Important for catalytic activity" evidence="5">
    <location>
        <position position="114"/>
    </location>
</feature>
<feature type="binding site" evidence="5">
    <location>
        <position position="194"/>
    </location>
    <ligand>
        <name>substrate</name>
    </ligand>
</feature>
<dbReference type="Proteomes" id="UP001375743">
    <property type="component" value="Unassembled WGS sequence"/>
</dbReference>
<feature type="binding site" evidence="5">
    <location>
        <begin position="170"/>
        <end position="173"/>
    </location>
    <ligand>
        <name>NADP(+)</name>
        <dbReference type="ChEBI" id="CHEBI:58349"/>
    </ligand>
</feature>
<evidence type="ECO:0000256" key="3">
    <source>
        <dbReference type="ARBA" id="ARBA00023002"/>
    </source>
</evidence>
<comment type="catalytic activity">
    <reaction evidence="5">
        <text>GDP-beta-L-fucose + NADP(+) = GDP-4-dehydro-alpha-D-rhamnose + NADPH + H(+)</text>
        <dbReference type="Rhea" id="RHEA:18885"/>
        <dbReference type="ChEBI" id="CHEBI:15378"/>
        <dbReference type="ChEBI" id="CHEBI:57273"/>
        <dbReference type="ChEBI" id="CHEBI:57783"/>
        <dbReference type="ChEBI" id="CHEBI:57964"/>
        <dbReference type="ChEBI" id="CHEBI:58349"/>
        <dbReference type="EC" id="1.1.1.271"/>
    </reaction>
</comment>
<reference evidence="7 8" key="1">
    <citation type="submission" date="2024-01" db="EMBL/GenBank/DDBJ databases">
        <title>Multi-omics insights into the function and evolution of sodium benzoate biodegradation pathways in Benzoatithermus flavus gen. nov., sp. nov. from hot spring.</title>
        <authorList>
            <person name="Hu C.-J."/>
            <person name="Li W.-J."/>
        </authorList>
    </citation>
    <scope>NUCLEOTIDE SEQUENCE [LARGE SCALE GENOMIC DNA]</scope>
    <source>
        <strain evidence="7 8">SYSU G07066</strain>
    </source>
</reference>
<comment type="similarity">
    <text evidence="1 5">Belongs to the NAD(P)-dependent epimerase/dehydratase family. Fucose synthase subfamily.</text>
</comment>
<organism evidence="7 8">
    <name type="scientific">Benzoatithermus flavus</name>
    <dbReference type="NCBI Taxonomy" id="3108223"/>
    <lineage>
        <taxon>Bacteria</taxon>
        <taxon>Pseudomonadati</taxon>
        <taxon>Pseudomonadota</taxon>
        <taxon>Alphaproteobacteria</taxon>
        <taxon>Geminicoccales</taxon>
        <taxon>Geminicoccaceae</taxon>
        <taxon>Benzoatithermus</taxon>
    </lineage>
</organism>
<gene>
    <name evidence="5" type="primary">fcl</name>
    <name evidence="7" type="ORF">U1T56_07875</name>
</gene>
<proteinExistence type="inferred from homology"/>
<feature type="site" description="Important for catalytic activity" evidence="5">
    <location>
        <position position="116"/>
    </location>
</feature>
<comment type="caution">
    <text evidence="7">The sequence shown here is derived from an EMBL/GenBank/DDBJ whole genome shotgun (WGS) entry which is preliminary data.</text>
</comment>
<dbReference type="EC" id="1.1.1.271" evidence="5"/>
<dbReference type="InterPro" id="IPR028614">
    <property type="entry name" value="GDP_fucose/colitose_synth"/>
</dbReference>
<dbReference type="Gene3D" id="3.40.50.720">
    <property type="entry name" value="NAD(P)-binding Rossmann-like Domain"/>
    <property type="match status" value="1"/>
</dbReference>
<dbReference type="SUPFAM" id="SSF51735">
    <property type="entry name" value="NAD(P)-binding Rossmann-fold domains"/>
    <property type="match status" value="1"/>
</dbReference>
<comment type="pathway">
    <text evidence="5">Nucleotide-sugar biosynthesis; GDP-L-fucose biosynthesis via de novo pathway; GDP-L-fucose from GDP-alpha-D-mannose: step 2/2.</text>
</comment>